<proteinExistence type="predicted"/>
<dbReference type="Gene3D" id="3.40.1580.10">
    <property type="entry name" value="SMI1/KNR4-like"/>
    <property type="match status" value="1"/>
</dbReference>
<evidence type="ECO:0000259" key="1">
    <source>
        <dbReference type="SMART" id="SM00860"/>
    </source>
</evidence>
<dbReference type="Pfam" id="PF14568">
    <property type="entry name" value="SUKH_6"/>
    <property type="match status" value="1"/>
</dbReference>
<comment type="caution">
    <text evidence="2">The sequence shown here is derived from an EMBL/GenBank/DDBJ whole genome shotgun (WGS) entry which is preliminary data.</text>
</comment>
<name>A0A5N4WRD9_9GAMM</name>
<dbReference type="SUPFAM" id="SSF160631">
    <property type="entry name" value="SMI1/KNR4-like"/>
    <property type="match status" value="1"/>
</dbReference>
<dbReference type="AlphaFoldDB" id="A0A5N4WRD9"/>
<gene>
    <name evidence="2" type="ORF">F4W09_02190</name>
</gene>
<dbReference type="InterPro" id="IPR018958">
    <property type="entry name" value="Knr4/Smi1-like_dom"/>
</dbReference>
<sequence length="154" mass="18001">MNNVGFSHGKVDMTVIEEVEETLGIKFPESYKILLSENDYLDPVKNCFTYTEPSGDINENSFIYAGYNDEIYGDKVKYLNQDYKDYYKQIVRFGCTGNGDDVGFDYRSNKVEPAVVLILHDWFYDQDEENEKEWVVTLAKNFDEFVCNLYEPII</sequence>
<evidence type="ECO:0000313" key="3">
    <source>
        <dbReference type="Proteomes" id="UP000325788"/>
    </source>
</evidence>
<dbReference type="Proteomes" id="UP000325788">
    <property type="component" value="Unassembled WGS sequence"/>
</dbReference>
<organism evidence="2 3">
    <name type="scientific">Acinetobacter tandoii</name>
    <dbReference type="NCBI Taxonomy" id="202954"/>
    <lineage>
        <taxon>Bacteria</taxon>
        <taxon>Pseudomonadati</taxon>
        <taxon>Pseudomonadota</taxon>
        <taxon>Gammaproteobacteria</taxon>
        <taxon>Moraxellales</taxon>
        <taxon>Moraxellaceae</taxon>
        <taxon>Acinetobacter</taxon>
    </lineage>
</organism>
<evidence type="ECO:0000313" key="2">
    <source>
        <dbReference type="EMBL" id="KAB1859954.1"/>
    </source>
</evidence>
<accession>A0A5N4WRD9</accession>
<protein>
    <submittedName>
        <fullName evidence="2">SMI1/KNR4 family protein</fullName>
    </submittedName>
</protein>
<dbReference type="EMBL" id="VXLD01000001">
    <property type="protein sequence ID" value="KAB1859954.1"/>
    <property type="molecule type" value="Genomic_DNA"/>
</dbReference>
<dbReference type="RefSeq" id="WP_151503866.1">
    <property type="nucleotide sequence ID" value="NZ_VXLD01000001.1"/>
</dbReference>
<reference evidence="2 3" key="1">
    <citation type="submission" date="2019-09" db="EMBL/GenBank/DDBJ databases">
        <title>Draft genome sequence of Acinetobacter tandoii W4-4-4 isolated from environmental water sample.</title>
        <authorList>
            <person name="Wee S.K."/>
            <person name="Yan B."/>
            <person name="Mustaffa S.B."/>
            <person name="Yap E.P.H."/>
        </authorList>
    </citation>
    <scope>NUCLEOTIDE SEQUENCE [LARGE SCALE GENOMIC DNA]</scope>
    <source>
        <strain evidence="2 3">W4-4-4</strain>
    </source>
</reference>
<dbReference type="InterPro" id="IPR037883">
    <property type="entry name" value="Knr4/Smi1-like_sf"/>
</dbReference>
<dbReference type="SMART" id="SM00860">
    <property type="entry name" value="SMI1_KNR4"/>
    <property type="match status" value="1"/>
</dbReference>
<feature type="domain" description="Knr4/Smi1-like" evidence="1">
    <location>
        <begin position="10"/>
        <end position="148"/>
    </location>
</feature>